<organism evidence="3 4">
    <name type="scientific">Cottoperca gobio</name>
    <name type="common">Frogmouth</name>
    <name type="synonym">Aphritis gobio</name>
    <dbReference type="NCBI Taxonomy" id="56716"/>
    <lineage>
        <taxon>Eukaryota</taxon>
        <taxon>Metazoa</taxon>
        <taxon>Chordata</taxon>
        <taxon>Craniata</taxon>
        <taxon>Vertebrata</taxon>
        <taxon>Euteleostomi</taxon>
        <taxon>Actinopterygii</taxon>
        <taxon>Neopterygii</taxon>
        <taxon>Teleostei</taxon>
        <taxon>Neoteleostei</taxon>
        <taxon>Acanthomorphata</taxon>
        <taxon>Eupercaria</taxon>
        <taxon>Perciformes</taxon>
        <taxon>Notothenioidei</taxon>
        <taxon>Bovichtidae</taxon>
        <taxon>Cottoperca</taxon>
    </lineage>
</organism>
<dbReference type="AlphaFoldDB" id="A0A6J2R0G2"/>
<feature type="region of interest" description="Disordered" evidence="1">
    <location>
        <begin position="559"/>
        <end position="582"/>
    </location>
</feature>
<accession>A0A6J2R0G2</accession>
<feature type="region of interest" description="Disordered" evidence="1">
    <location>
        <begin position="21"/>
        <end position="144"/>
    </location>
</feature>
<feature type="domain" description="PiggyBac transposable element-derived protein" evidence="2">
    <location>
        <begin position="158"/>
        <end position="528"/>
    </location>
</feature>
<dbReference type="RefSeq" id="XP_029304253.1">
    <property type="nucleotide sequence ID" value="XM_029448393.1"/>
</dbReference>
<dbReference type="OrthoDB" id="118105at2759"/>
<feature type="compositionally biased region" description="Acidic residues" evidence="1">
    <location>
        <begin position="27"/>
        <end position="39"/>
    </location>
</feature>
<dbReference type="Proteomes" id="UP000504630">
    <property type="component" value="Chromosome 14"/>
</dbReference>
<gene>
    <name evidence="4" type="primary">LOC115019063</name>
</gene>
<dbReference type="KEGG" id="cgob:115019063"/>
<evidence type="ECO:0000259" key="2">
    <source>
        <dbReference type="Pfam" id="PF13843"/>
    </source>
</evidence>
<feature type="compositionally biased region" description="Basic and acidic residues" evidence="1">
    <location>
        <begin position="96"/>
        <end position="105"/>
    </location>
</feature>
<proteinExistence type="predicted"/>
<dbReference type="Pfam" id="PF13843">
    <property type="entry name" value="DDE_Tnp_1_7"/>
    <property type="match status" value="1"/>
</dbReference>
<protein>
    <submittedName>
        <fullName evidence="4">PiggyBac transposable element-derived protein 4-like isoform X1</fullName>
    </submittedName>
</protein>
<dbReference type="PANTHER" id="PTHR46599:SF3">
    <property type="entry name" value="PIGGYBAC TRANSPOSABLE ELEMENT-DERIVED PROTEIN 4"/>
    <property type="match status" value="1"/>
</dbReference>
<name>A0A6J2R0G2_COTGO</name>
<evidence type="ECO:0000256" key="1">
    <source>
        <dbReference type="SAM" id="MobiDB-lite"/>
    </source>
</evidence>
<sequence length="630" mass="70687">MAHFDPTNIKSLKAIVDYCTRSSSESATEESDSEAEEMFVEGQDILLDKHTADQDSDGEREPDTSSASKRCRVEQQESSSPGEDPPPPTRRRSRRLERGRGRGENGDGGSSSSQPGMSATPAGERWNGVDTPDITPPQPIFRPRNAPGPKLILTASYTPLELFNLFFTNSVLDTIIRNTNIQGSTHHTANHPWSDITLQDMFSFMALIIYMGVVKCCCFTDYWRGGNLYSLPFPKLVMTGRKFLMITGSLQLNSPAAVDANELKKGTADYDRLCKIKPLYDEMREACMRNYHPGQEMSIDERMVATKARTGYKQYTKKKPAKSECKLFVLTDSKNGYTWDFFVYGGRPLGNTGRGLGYESVMALMDTPILGTGYKLYVDNFYTSPTLFRDLLQKKIWACGTIRTNIIGFPKTEDNSLDSKSPRGSIRWMRKDSLLFIQWRDTGDVFMCSALHTAHSEDTVRRRVKSANGQWTVKDVSVPPCVKDYSRCMDGVDLSDALIGYYKVLHKTRTWYKTFFFHFMDIAIINAFVLHKAIATGKGQKPMNQKAFRETLVEQLAQVGSPSTTRPGSPPPPPSSHHRPVYITGNSTEGRLKCRQCHAKTPLKCASCGVPLCFVAGRDCYNDWHVAKNL</sequence>
<feature type="compositionally biased region" description="Basic and acidic residues" evidence="1">
    <location>
        <begin position="46"/>
        <end position="63"/>
    </location>
</feature>
<dbReference type="InterPro" id="IPR029526">
    <property type="entry name" value="PGBD"/>
</dbReference>
<evidence type="ECO:0000313" key="4">
    <source>
        <dbReference type="RefSeq" id="XP_029304253.1"/>
    </source>
</evidence>
<evidence type="ECO:0000313" key="3">
    <source>
        <dbReference type="Proteomes" id="UP000504630"/>
    </source>
</evidence>
<dbReference type="InParanoid" id="A0A6J2R0G2"/>
<reference evidence="4" key="1">
    <citation type="submission" date="2025-08" db="UniProtKB">
        <authorList>
            <consortium name="RefSeq"/>
        </authorList>
    </citation>
    <scope>IDENTIFICATION</scope>
</reference>
<dbReference type="PANTHER" id="PTHR46599">
    <property type="entry name" value="PIGGYBAC TRANSPOSABLE ELEMENT-DERIVED PROTEIN 4"/>
    <property type="match status" value="1"/>
</dbReference>
<keyword evidence="3" id="KW-1185">Reference proteome</keyword>
<dbReference type="GeneID" id="115019063"/>